<dbReference type="Gene3D" id="3.20.20.300">
    <property type="entry name" value="Glycoside hydrolase, family 3, N-terminal domain"/>
    <property type="match status" value="1"/>
</dbReference>
<evidence type="ECO:0000256" key="10">
    <source>
        <dbReference type="ARBA" id="ARBA00023180"/>
    </source>
</evidence>
<keyword evidence="6" id="KW-0964">Secreted</keyword>
<dbReference type="InterPro" id="IPR001764">
    <property type="entry name" value="Glyco_hydro_3_N"/>
</dbReference>
<dbReference type="InterPro" id="IPR017853">
    <property type="entry name" value="GH"/>
</dbReference>
<dbReference type="Proteomes" id="UP001363622">
    <property type="component" value="Unassembled WGS sequence"/>
</dbReference>
<keyword evidence="12" id="KW-0326">Glycosidase</keyword>
<accession>A0ABR1KRY4</accession>
<dbReference type="InterPro" id="IPR026891">
    <property type="entry name" value="Fn3-like"/>
</dbReference>
<feature type="chain" id="PRO_5046341513" description="beta-glucosidase" evidence="14">
    <location>
        <begin position="17"/>
        <end position="723"/>
    </location>
</feature>
<reference evidence="16 17" key="1">
    <citation type="submission" date="2024-04" db="EMBL/GenBank/DDBJ databases">
        <title>Phyllosticta paracitricarpa is synonymous to the EU quarantine fungus P. citricarpa based on phylogenomic analyses.</title>
        <authorList>
            <consortium name="Lawrence Berkeley National Laboratory"/>
            <person name="Van Ingen-Buijs V.A."/>
            <person name="Van Westerhoven A.C."/>
            <person name="Haridas S."/>
            <person name="Skiadas P."/>
            <person name="Martin F."/>
            <person name="Groenewald J.Z."/>
            <person name="Crous P.W."/>
            <person name="Seidl M.F."/>
        </authorList>
    </citation>
    <scope>NUCLEOTIDE SEQUENCE [LARGE SCALE GENOMIC DNA]</scope>
    <source>
        <strain evidence="16 17">CBS 123371</strain>
    </source>
</reference>
<evidence type="ECO:0000256" key="6">
    <source>
        <dbReference type="ARBA" id="ARBA00022525"/>
    </source>
</evidence>
<evidence type="ECO:0000256" key="8">
    <source>
        <dbReference type="ARBA" id="ARBA00022801"/>
    </source>
</evidence>
<dbReference type="PANTHER" id="PTHR42715:SF28">
    <property type="entry name" value="BETA-GLUCOSIDASE L-RELATED"/>
    <property type="match status" value="1"/>
</dbReference>
<feature type="domain" description="Fibronectin type III-like" evidence="15">
    <location>
        <begin position="641"/>
        <end position="711"/>
    </location>
</feature>
<dbReference type="EMBL" id="JBBPHU010000004">
    <property type="protein sequence ID" value="KAK7519205.1"/>
    <property type="molecule type" value="Genomic_DNA"/>
</dbReference>
<dbReference type="SUPFAM" id="SSF51445">
    <property type="entry name" value="(Trans)glycosidases"/>
    <property type="match status" value="1"/>
</dbReference>
<dbReference type="Pfam" id="PF01915">
    <property type="entry name" value="Glyco_hydro_3_C"/>
    <property type="match status" value="1"/>
</dbReference>
<comment type="pathway">
    <text evidence="3">Glycan metabolism; cellulose degradation.</text>
</comment>
<evidence type="ECO:0000256" key="13">
    <source>
        <dbReference type="ARBA" id="ARBA00023326"/>
    </source>
</evidence>
<keyword evidence="8" id="KW-0378">Hydrolase</keyword>
<keyword evidence="10" id="KW-0325">Glycoprotein</keyword>
<keyword evidence="11" id="KW-0119">Carbohydrate metabolism</keyword>
<feature type="signal peptide" evidence="14">
    <location>
        <begin position="1"/>
        <end position="16"/>
    </location>
</feature>
<evidence type="ECO:0000256" key="9">
    <source>
        <dbReference type="ARBA" id="ARBA00023001"/>
    </source>
</evidence>
<dbReference type="InterPro" id="IPR036962">
    <property type="entry name" value="Glyco_hydro_3_N_sf"/>
</dbReference>
<dbReference type="PANTHER" id="PTHR42715">
    <property type="entry name" value="BETA-GLUCOSIDASE"/>
    <property type="match status" value="1"/>
</dbReference>
<comment type="similarity">
    <text evidence="4">Belongs to the glycosyl hydrolase 3 family.</text>
</comment>
<proteinExistence type="inferred from homology"/>
<protein>
    <recommendedName>
        <fullName evidence="5">beta-glucosidase</fullName>
        <ecNumber evidence="5">3.2.1.21</ecNumber>
    </recommendedName>
</protein>
<evidence type="ECO:0000256" key="5">
    <source>
        <dbReference type="ARBA" id="ARBA00012744"/>
    </source>
</evidence>
<gene>
    <name evidence="16" type="ORF">IWZ03DRAFT_359388</name>
</gene>
<comment type="subcellular location">
    <subcellularLocation>
        <location evidence="2">Secreted</location>
    </subcellularLocation>
</comment>
<keyword evidence="17" id="KW-1185">Reference proteome</keyword>
<keyword evidence="9" id="KW-0136">Cellulose degradation</keyword>
<dbReference type="Pfam" id="PF14310">
    <property type="entry name" value="Fn3-like"/>
    <property type="match status" value="1"/>
</dbReference>
<keyword evidence="13" id="KW-0624">Polysaccharide degradation</keyword>
<comment type="caution">
    <text evidence="16">The sequence shown here is derived from an EMBL/GenBank/DDBJ whole genome shotgun (WGS) entry which is preliminary data.</text>
</comment>
<dbReference type="InterPro" id="IPR050288">
    <property type="entry name" value="Cellulose_deg_GH3"/>
</dbReference>
<dbReference type="InterPro" id="IPR002772">
    <property type="entry name" value="Glyco_hydro_3_C"/>
</dbReference>
<dbReference type="InterPro" id="IPR036881">
    <property type="entry name" value="Glyco_hydro_3_C_sf"/>
</dbReference>
<evidence type="ECO:0000256" key="14">
    <source>
        <dbReference type="SAM" id="SignalP"/>
    </source>
</evidence>
<dbReference type="PRINTS" id="PR00133">
    <property type="entry name" value="GLHYDRLASE3"/>
</dbReference>
<keyword evidence="7 14" id="KW-0732">Signal</keyword>
<evidence type="ECO:0000313" key="17">
    <source>
        <dbReference type="Proteomes" id="UP001363622"/>
    </source>
</evidence>
<dbReference type="EC" id="3.2.1.21" evidence="5"/>
<evidence type="ECO:0000256" key="11">
    <source>
        <dbReference type="ARBA" id="ARBA00023277"/>
    </source>
</evidence>
<dbReference type="Pfam" id="PF00933">
    <property type="entry name" value="Glyco_hydro_3"/>
    <property type="match status" value="1"/>
</dbReference>
<evidence type="ECO:0000256" key="7">
    <source>
        <dbReference type="ARBA" id="ARBA00022729"/>
    </source>
</evidence>
<evidence type="ECO:0000256" key="4">
    <source>
        <dbReference type="ARBA" id="ARBA00005336"/>
    </source>
</evidence>
<evidence type="ECO:0000256" key="1">
    <source>
        <dbReference type="ARBA" id="ARBA00000448"/>
    </source>
</evidence>
<organism evidence="16 17">
    <name type="scientific">Phyllosticta citriasiana</name>
    <dbReference type="NCBI Taxonomy" id="595635"/>
    <lineage>
        <taxon>Eukaryota</taxon>
        <taxon>Fungi</taxon>
        <taxon>Dikarya</taxon>
        <taxon>Ascomycota</taxon>
        <taxon>Pezizomycotina</taxon>
        <taxon>Dothideomycetes</taxon>
        <taxon>Dothideomycetes incertae sedis</taxon>
        <taxon>Botryosphaeriales</taxon>
        <taxon>Phyllostictaceae</taxon>
        <taxon>Phyllosticta</taxon>
    </lineage>
</organism>
<dbReference type="SMART" id="SM01217">
    <property type="entry name" value="Fn3_like"/>
    <property type="match status" value="1"/>
</dbReference>
<name>A0ABR1KRY4_9PEZI</name>
<comment type="catalytic activity">
    <reaction evidence="1">
        <text>Hydrolysis of terminal, non-reducing beta-D-glucosyl residues with release of beta-D-glucose.</text>
        <dbReference type="EC" id="3.2.1.21"/>
    </reaction>
</comment>
<dbReference type="InterPro" id="IPR013783">
    <property type="entry name" value="Ig-like_fold"/>
</dbReference>
<dbReference type="Gene3D" id="2.60.40.10">
    <property type="entry name" value="Immunoglobulins"/>
    <property type="match status" value="1"/>
</dbReference>
<dbReference type="SUPFAM" id="SSF52279">
    <property type="entry name" value="Beta-D-glucan exohydrolase, C-terminal domain"/>
    <property type="match status" value="1"/>
</dbReference>
<evidence type="ECO:0000259" key="15">
    <source>
        <dbReference type="SMART" id="SM01217"/>
    </source>
</evidence>
<evidence type="ECO:0000256" key="2">
    <source>
        <dbReference type="ARBA" id="ARBA00004613"/>
    </source>
</evidence>
<evidence type="ECO:0000313" key="16">
    <source>
        <dbReference type="EMBL" id="KAK7519205.1"/>
    </source>
</evidence>
<evidence type="ECO:0000256" key="12">
    <source>
        <dbReference type="ARBA" id="ARBA00023295"/>
    </source>
</evidence>
<sequence>MSRSLALLALVIAGDAAVLDWTTAYAKASSALQGLTVEEKVGIVTGIGWQKGPCVGNTSPVPKIGLPSLCLQDGPLGVRFAQGITAFPAGIHAGATWDKHLVYQRGAAMGEESRALGIHVQLGPVGGALGKIPEGGRIWEGFTNDAYLSGILMQQSIKGIQSAGVQACAKHPVGNEQEKNRETMTSNIDDRTLHELYMWPFADSVLADVAAMMCSYNKLNGNWACESDKLLNSLLKDDLDFRGYITSDWNAQHSSIQAALTGLDMSMPGTDYNGGSIYWGPTLTELVNNGTVPATRLDDMVRRILGGWYKLQQDQDYPPVTFNSWTGGTGGPNVQGSHSKIARRVARDGIVLLKNDRNTLPLRPSGGSIAVIGSDAITNPDGLNACKDKGCNNGTLTMGWGSGSVELPYLIDPLSGIRNRLSGTTTNVITSTTDDKYAAAGAAAAATMSIVFVNSNSGEAYITVEGNAGDRINLDPYHDGNGLVGAVAAAAAGKPVIVVIHSVGPTLLESILSHANVVAVVWAGLPGQESGSSLADVLFGDYSPSGKLPFTIGKSRADYGDVAVEPSMVDSYEEGLYIDYRHFDKMGITPRYEFGYGLSYTHFIYSSLAIQPATAMPNGLYDTIAVITCTITNIGLYAGAEVAQLYLSLPPSAPDSPVQQLRGFDKVKLAPGQAGTATFVLRKKDASYWDVARQQWVIPPGEHRFVVGASSRDRKLQGVLIVE</sequence>
<dbReference type="Gene3D" id="3.40.50.1700">
    <property type="entry name" value="Glycoside hydrolase family 3 C-terminal domain"/>
    <property type="match status" value="1"/>
</dbReference>
<evidence type="ECO:0000256" key="3">
    <source>
        <dbReference type="ARBA" id="ARBA00004987"/>
    </source>
</evidence>